<feature type="region of interest" description="Disordered" evidence="1">
    <location>
        <begin position="1"/>
        <end position="53"/>
    </location>
</feature>
<organism evidence="2">
    <name type="scientific">marine metagenome</name>
    <dbReference type="NCBI Taxonomy" id="408172"/>
    <lineage>
        <taxon>unclassified sequences</taxon>
        <taxon>metagenomes</taxon>
        <taxon>ecological metagenomes</taxon>
    </lineage>
</organism>
<feature type="non-terminal residue" evidence="2">
    <location>
        <position position="134"/>
    </location>
</feature>
<reference evidence="2" key="1">
    <citation type="submission" date="2018-05" db="EMBL/GenBank/DDBJ databases">
        <authorList>
            <person name="Lanie J.A."/>
            <person name="Ng W.-L."/>
            <person name="Kazmierczak K.M."/>
            <person name="Andrzejewski T.M."/>
            <person name="Davidsen T.M."/>
            <person name="Wayne K.J."/>
            <person name="Tettelin H."/>
            <person name="Glass J.I."/>
            <person name="Rusch D."/>
            <person name="Podicherti R."/>
            <person name="Tsui H.-C.T."/>
            <person name="Winkler M.E."/>
        </authorList>
    </citation>
    <scope>NUCLEOTIDE SEQUENCE</scope>
</reference>
<name>A0A383DUF0_9ZZZZ</name>
<accession>A0A383DUF0</accession>
<gene>
    <name evidence="2" type="ORF">METZ01_LOCUS501016</name>
</gene>
<evidence type="ECO:0000256" key="1">
    <source>
        <dbReference type="SAM" id="MobiDB-lite"/>
    </source>
</evidence>
<dbReference type="AlphaFoldDB" id="A0A383DUF0"/>
<evidence type="ECO:0008006" key="3">
    <source>
        <dbReference type="Google" id="ProtNLM"/>
    </source>
</evidence>
<protein>
    <recommendedName>
        <fullName evidence="3">DUF5681 domain-containing protein</fullName>
    </recommendedName>
</protein>
<proteinExistence type="predicted"/>
<evidence type="ECO:0000313" key="2">
    <source>
        <dbReference type="EMBL" id="SVE48162.1"/>
    </source>
</evidence>
<sequence>MSVLQPVNGGEAGDASIQSSEKGGRGKNPSSKANLKPFQKGESGNPGGKRLKGQEFIDALIEHGKTIDQKHNINYSSGTESISDEGSYNFQIVDKVWKRARQGELPYIRLLNELGALKPTTEEVQERMEMKRKG</sequence>
<dbReference type="EMBL" id="UINC01220306">
    <property type="protein sequence ID" value="SVE48162.1"/>
    <property type="molecule type" value="Genomic_DNA"/>
</dbReference>